<dbReference type="GO" id="GO:0046872">
    <property type="term" value="F:metal ion binding"/>
    <property type="evidence" value="ECO:0007669"/>
    <property type="project" value="UniProtKB-KW"/>
</dbReference>
<evidence type="ECO:0000259" key="12">
    <source>
        <dbReference type="PROSITE" id="PS50880"/>
    </source>
</evidence>
<evidence type="ECO:0000256" key="4">
    <source>
        <dbReference type="ARBA" id="ARBA00022723"/>
    </source>
</evidence>
<dbReference type="GO" id="GO:0003677">
    <property type="term" value="F:DNA binding"/>
    <property type="evidence" value="ECO:0007669"/>
    <property type="project" value="UniProtKB-KW"/>
</dbReference>
<comment type="catalytic activity">
    <reaction evidence="1">
        <text>ATP-independent breakage of single-stranded DNA, followed by passage and rejoining.</text>
        <dbReference type="EC" id="5.6.2.1"/>
    </reaction>
</comment>
<dbReference type="NCBIfam" id="TIGR01056">
    <property type="entry name" value="topB"/>
    <property type="match status" value="1"/>
</dbReference>
<dbReference type="Pfam" id="PF01131">
    <property type="entry name" value="Topoisom_bac"/>
    <property type="match status" value="1"/>
</dbReference>
<dbReference type="GO" id="GO:0006310">
    <property type="term" value="P:DNA recombination"/>
    <property type="evidence" value="ECO:0007669"/>
    <property type="project" value="TreeGrafter"/>
</dbReference>
<dbReference type="InterPro" id="IPR013826">
    <property type="entry name" value="Topo_IA_cen_sub3"/>
</dbReference>
<dbReference type="CDD" id="cd03362">
    <property type="entry name" value="TOPRIM_TopoIA_TopoIII"/>
    <property type="match status" value="1"/>
</dbReference>
<dbReference type="InterPro" id="IPR034144">
    <property type="entry name" value="TOPRIM_TopoIII"/>
</dbReference>
<dbReference type="InterPro" id="IPR003601">
    <property type="entry name" value="Topo_IA_2"/>
</dbReference>
<evidence type="ECO:0000256" key="11">
    <source>
        <dbReference type="ARBA" id="ARBA00032877"/>
    </source>
</evidence>
<dbReference type="GO" id="GO:0006281">
    <property type="term" value="P:DNA repair"/>
    <property type="evidence" value="ECO:0007669"/>
    <property type="project" value="TreeGrafter"/>
</dbReference>
<dbReference type="InterPro" id="IPR025589">
    <property type="entry name" value="Toprim_C_rpt"/>
</dbReference>
<evidence type="ECO:0000313" key="15">
    <source>
        <dbReference type="Proteomes" id="UP000315711"/>
    </source>
</evidence>
<dbReference type="OrthoDB" id="9803554at2"/>
<dbReference type="InterPro" id="IPR006171">
    <property type="entry name" value="TOPRIM_dom"/>
</dbReference>
<keyword evidence="4" id="KW-0479">Metal-binding</keyword>
<dbReference type="Pfam" id="PF01751">
    <property type="entry name" value="Toprim"/>
    <property type="match status" value="1"/>
</dbReference>
<feature type="domain" description="Toprim" evidence="12">
    <location>
        <begin position="3"/>
        <end position="142"/>
    </location>
</feature>
<protein>
    <recommendedName>
        <fullName evidence="3">DNA topoisomerase</fullName>
        <ecNumber evidence="3">5.6.2.1</ecNumber>
    </recommendedName>
    <alternativeName>
        <fullName evidence="11">Omega-protein</fullName>
    </alternativeName>
    <alternativeName>
        <fullName evidence="10">Relaxing enzyme</fullName>
    </alternativeName>
    <alternativeName>
        <fullName evidence="8">Swivelase</fullName>
    </alternativeName>
    <alternativeName>
        <fullName evidence="9">Untwisting enzyme</fullName>
    </alternativeName>
</protein>
<evidence type="ECO:0000259" key="13">
    <source>
        <dbReference type="PROSITE" id="PS52039"/>
    </source>
</evidence>
<dbReference type="Gene3D" id="1.10.460.10">
    <property type="entry name" value="Topoisomerase I, domain 2"/>
    <property type="match status" value="1"/>
</dbReference>
<dbReference type="SMART" id="SM00436">
    <property type="entry name" value="TOP1Bc"/>
    <property type="match status" value="1"/>
</dbReference>
<dbReference type="EMBL" id="VLKZ01000013">
    <property type="protein sequence ID" value="TWI53314.1"/>
    <property type="molecule type" value="Genomic_DNA"/>
</dbReference>
<evidence type="ECO:0000256" key="7">
    <source>
        <dbReference type="ARBA" id="ARBA00023235"/>
    </source>
</evidence>
<dbReference type="InterPro" id="IPR003602">
    <property type="entry name" value="Topo_IA_DNA-bd_dom"/>
</dbReference>
<feature type="domain" description="Topo IA-type catalytic" evidence="13">
    <location>
        <begin position="159"/>
        <end position="600"/>
    </location>
</feature>
<comment type="caution">
    <text evidence="14">The sequence shown here is derived from an EMBL/GenBank/DDBJ whole genome shotgun (WGS) entry which is preliminary data.</text>
</comment>
<dbReference type="PANTHER" id="PTHR11390">
    <property type="entry name" value="PROKARYOTIC DNA TOPOISOMERASE"/>
    <property type="match status" value="1"/>
</dbReference>
<dbReference type="SMART" id="SM00493">
    <property type="entry name" value="TOPRIM"/>
    <property type="match status" value="1"/>
</dbReference>
<dbReference type="PROSITE" id="PS50880">
    <property type="entry name" value="TOPRIM"/>
    <property type="match status" value="1"/>
</dbReference>
<dbReference type="EC" id="5.6.2.1" evidence="3"/>
<name>A0A562Q9D9_9BACI</name>
<evidence type="ECO:0000256" key="10">
    <source>
        <dbReference type="ARBA" id="ARBA00032235"/>
    </source>
</evidence>
<reference evidence="14 15" key="1">
    <citation type="journal article" date="2015" name="Stand. Genomic Sci.">
        <title>Genomic Encyclopedia of Bacterial and Archaeal Type Strains, Phase III: the genomes of soil and plant-associated and newly described type strains.</title>
        <authorList>
            <person name="Whitman W.B."/>
            <person name="Woyke T."/>
            <person name="Klenk H.P."/>
            <person name="Zhou Y."/>
            <person name="Lilburn T.G."/>
            <person name="Beck B.J."/>
            <person name="De Vos P."/>
            <person name="Vandamme P."/>
            <person name="Eisen J.A."/>
            <person name="Garrity G."/>
            <person name="Hugenholtz P."/>
            <person name="Kyrpides N.C."/>
        </authorList>
    </citation>
    <scope>NUCLEOTIDE SEQUENCE [LARGE SCALE GENOMIC DNA]</scope>
    <source>
        <strain evidence="14 15">CGMCC 1.10116</strain>
    </source>
</reference>
<keyword evidence="6" id="KW-0238">DNA-binding</keyword>
<dbReference type="SMART" id="SM00437">
    <property type="entry name" value="TOP1Ac"/>
    <property type="match status" value="1"/>
</dbReference>
<dbReference type="InterPro" id="IPR013497">
    <property type="entry name" value="Topo_IA_cen"/>
</dbReference>
<dbReference type="GO" id="GO:0006265">
    <property type="term" value="P:DNA topological change"/>
    <property type="evidence" value="ECO:0007669"/>
    <property type="project" value="InterPro"/>
</dbReference>
<sequence length="722" mass="81840">MGSVLIIAEKPDQGAKLAAPFPSIKGTGYIEIKPSSMFPNGAYVTWAIGHLCELVPPEQYDQRWKAWKLETLPIVPEKFKHQVTRGKTKQFQMIKKLANQSSVKEIIMAGDAGREGELIVRLILQQCQINKPLKRLWLSSLTANAVETGFRQLRTEEETRPLYYEALSRSCADWLVGMNASRAYTLLFKQKGINDVFSTGRVQTPTLALIVKREKEIEAFKPEPFWEVKAIFLMNGKEYEGIWHKDEQTRLKSAEQAEKVALFCKGKQAAVSNIEKEEKHYKPPYFFTLSSLQTLANQRFRFSPKQTLDIAQKLYVKGYISYPRTDSSFVTKGEANMFPAIVETLLTKPDYKQFAPLPTASLLHNKRYVNDKKVTDHYAIIPTEQVPNVEKLSNDEQKIYDLIARSLLAAHEKDAIVHLTKVETLVDGRATFQSKGKVIKQEGWRRIIYTNDQKNDDQDLPALEVEEQGIVKSVQTRESVTQPPKRYTEGQLITVMKTAGKQLTDSELEKVLMESQGLGTEATRAGILTVLKDRGYMTVTKNIVSPTEKGRLLIDALGSSILTSAEMTAKWEQRLREIGKGEASSVSFMEQTRKLVDHLIDEAKSQANNWDFSDRDLTSMQRKTRKGQNKRRVSSIGTCPNCGGTILDRGTFFGCNQYKTHHCSFTISKTLLGKKLRQKDIKAILTDGQTEVLDGFKKEGKSFQASLSWDKQLKRITFQSVK</sequence>
<evidence type="ECO:0000256" key="5">
    <source>
        <dbReference type="ARBA" id="ARBA00023029"/>
    </source>
</evidence>
<keyword evidence="15" id="KW-1185">Reference proteome</keyword>
<dbReference type="CDD" id="cd00186">
    <property type="entry name" value="TOP1Ac"/>
    <property type="match status" value="1"/>
</dbReference>
<dbReference type="GO" id="GO:0003917">
    <property type="term" value="F:DNA topoisomerase type I (single strand cut, ATP-independent) activity"/>
    <property type="evidence" value="ECO:0007669"/>
    <property type="project" value="UniProtKB-EC"/>
</dbReference>
<comment type="similarity">
    <text evidence="2">Belongs to the type IA topoisomerase family.</text>
</comment>
<dbReference type="Gene3D" id="3.40.50.140">
    <property type="match status" value="1"/>
</dbReference>
<dbReference type="Gene3D" id="1.10.290.10">
    <property type="entry name" value="Topoisomerase I, domain 4"/>
    <property type="match status" value="1"/>
</dbReference>
<dbReference type="InterPro" id="IPR013824">
    <property type="entry name" value="Topo_IA_cen_sub1"/>
</dbReference>
<dbReference type="AlphaFoldDB" id="A0A562Q9D9"/>
<evidence type="ECO:0000256" key="3">
    <source>
        <dbReference type="ARBA" id="ARBA00012891"/>
    </source>
</evidence>
<evidence type="ECO:0000256" key="6">
    <source>
        <dbReference type="ARBA" id="ARBA00023125"/>
    </source>
</evidence>
<dbReference type="Pfam" id="PF13342">
    <property type="entry name" value="Toprim_Crpt"/>
    <property type="match status" value="1"/>
</dbReference>
<dbReference type="NCBIfam" id="NF005829">
    <property type="entry name" value="PRK07726.1"/>
    <property type="match status" value="1"/>
</dbReference>
<dbReference type="GO" id="GO:0043597">
    <property type="term" value="C:cytoplasmic replication fork"/>
    <property type="evidence" value="ECO:0007669"/>
    <property type="project" value="TreeGrafter"/>
</dbReference>
<organism evidence="14 15">
    <name type="scientific">Halalkalibacter nanhaiisediminis</name>
    <dbReference type="NCBI Taxonomy" id="688079"/>
    <lineage>
        <taxon>Bacteria</taxon>
        <taxon>Bacillati</taxon>
        <taxon>Bacillota</taxon>
        <taxon>Bacilli</taxon>
        <taxon>Bacillales</taxon>
        <taxon>Bacillaceae</taxon>
        <taxon>Halalkalibacter</taxon>
    </lineage>
</organism>
<dbReference type="PANTHER" id="PTHR11390:SF21">
    <property type="entry name" value="DNA TOPOISOMERASE 3-ALPHA"/>
    <property type="match status" value="1"/>
</dbReference>
<keyword evidence="7 14" id="KW-0413">Isomerase</keyword>
<evidence type="ECO:0000256" key="2">
    <source>
        <dbReference type="ARBA" id="ARBA00009446"/>
    </source>
</evidence>
<accession>A0A562Q9D9</accession>
<evidence type="ECO:0000313" key="14">
    <source>
        <dbReference type="EMBL" id="TWI53314.1"/>
    </source>
</evidence>
<dbReference type="InterPro" id="IPR023405">
    <property type="entry name" value="Topo_IA_core_domain"/>
</dbReference>
<dbReference type="SUPFAM" id="SSF56712">
    <property type="entry name" value="Prokaryotic type I DNA topoisomerase"/>
    <property type="match status" value="1"/>
</dbReference>
<dbReference type="PRINTS" id="PR00417">
    <property type="entry name" value="PRTPISMRASEI"/>
</dbReference>
<dbReference type="InterPro" id="IPR013825">
    <property type="entry name" value="Topo_IA_cen_sub2"/>
</dbReference>
<dbReference type="InterPro" id="IPR005738">
    <property type="entry name" value="TopoIII"/>
</dbReference>
<gene>
    <name evidence="14" type="ORF">IQ10_03449</name>
</gene>
<dbReference type="Gene3D" id="2.70.20.10">
    <property type="entry name" value="Topoisomerase I, domain 3"/>
    <property type="match status" value="1"/>
</dbReference>
<dbReference type="PROSITE" id="PS52039">
    <property type="entry name" value="TOPO_IA_2"/>
    <property type="match status" value="1"/>
</dbReference>
<evidence type="ECO:0000256" key="9">
    <source>
        <dbReference type="ARBA" id="ARBA00031985"/>
    </source>
</evidence>
<dbReference type="RefSeq" id="WP_144451629.1">
    <property type="nucleotide sequence ID" value="NZ_VLKZ01000013.1"/>
</dbReference>
<dbReference type="InterPro" id="IPR000380">
    <property type="entry name" value="Topo_IA"/>
</dbReference>
<dbReference type="Proteomes" id="UP000315711">
    <property type="component" value="Unassembled WGS sequence"/>
</dbReference>
<evidence type="ECO:0000256" key="8">
    <source>
        <dbReference type="ARBA" id="ARBA00030003"/>
    </source>
</evidence>
<proteinExistence type="inferred from homology"/>
<keyword evidence="5" id="KW-0799">Topoisomerase</keyword>
<evidence type="ECO:0000256" key="1">
    <source>
        <dbReference type="ARBA" id="ARBA00000213"/>
    </source>
</evidence>